<proteinExistence type="predicted"/>
<dbReference type="Proteomes" id="UP000199079">
    <property type="component" value="Unassembled WGS sequence"/>
</dbReference>
<keyword evidence="1" id="KW-0812">Transmembrane</keyword>
<protein>
    <submittedName>
        <fullName evidence="2">Uncharacterized protein</fullName>
    </submittedName>
</protein>
<evidence type="ECO:0000313" key="3">
    <source>
        <dbReference type="Proteomes" id="UP000199079"/>
    </source>
</evidence>
<keyword evidence="1" id="KW-1133">Transmembrane helix</keyword>
<sequence length="83" mass="9021">MGLVNELAADVKGAIRDPTDEQKAILVTILAIIVVDRYAWYHDIPFVVQTTAAVGAGFIVFIVVSFLISGQFPPDDGSDDREE</sequence>
<dbReference type="AlphaFoldDB" id="A0A1H3N0R1"/>
<evidence type="ECO:0000313" key="2">
    <source>
        <dbReference type="EMBL" id="SDY82354.1"/>
    </source>
</evidence>
<organism evidence="2 3">
    <name type="scientific">Halopenitus persicus</name>
    <dbReference type="NCBI Taxonomy" id="1048396"/>
    <lineage>
        <taxon>Archaea</taxon>
        <taxon>Methanobacteriati</taxon>
        <taxon>Methanobacteriota</taxon>
        <taxon>Stenosarchaea group</taxon>
        <taxon>Halobacteria</taxon>
        <taxon>Halobacteriales</taxon>
        <taxon>Haloferacaceae</taxon>
        <taxon>Halopenitus</taxon>
    </lineage>
</organism>
<dbReference type="OrthoDB" id="326753at2157"/>
<dbReference type="EMBL" id="FNPC01000011">
    <property type="protein sequence ID" value="SDY82354.1"/>
    <property type="molecule type" value="Genomic_DNA"/>
</dbReference>
<name>A0A1H3N0R1_9EURY</name>
<gene>
    <name evidence="2" type="ORF">SAMN05216564_11110</name>
</gene>
<keyword evidence="1" id="KW-0472">Membrane</keyword>
<feature type="transmembrane region" description="Helical" evidence="1">
    <location>
        <begin position="24"/>
        <end position="40"/>
    </location>
</feature>
<dbReference type="RefSeq" id="WP_021073361.1">
    <property type="nucleotide sequence ID" value="NZ_FNPC01000011.1"/>
</dbReference>
<accession>A0A1H3N0R1</accession>
<keyword evidence="3" id="KW-1185">Reference proteome</keyword>
<reference evidence="3" key="1">
    <citation type="submission" date="2016-10" db="EMBL/GenBank/DDBJ databases">
        <authorList>
            <person name="Varghese N."/>
            <person name="Submissions S."/>
        </authorList>
    </citation>
    <scope>NUCLEOTIDE SEQUENCE [LARGE SCALE GENOMIC DNA]</scope>
    <source>
        <strain evidence="3">DC30,IBRC 10041,KCTC 4046</strain>
    </source>
</reference>
<dbReference type="GeneID" id="43839818"/>
<feature type="transmembrane region" description="Helical" evidence="1">
    <location>
        <begin position="46"/>
        <end position="68"/>
    </location>
</feature>
<evidence type="ECO:0000256" key="1">
    <source>
        <dbReference type="SAM" id="Phobius"/>
    </source>
</evidence>